<dbReference type="Pfam" id="PF02518">
    <property type="entry name" value="HATPase_c"/>
    <property type="match status" value="1"/>
</dbReference>
<sequence>MKNKINLFNPRHPRHPRAIKTMKQRINLLIAFSVVALIVLSTVQCYLVKTTYDYKVAQFHTEIKNEIAQISNNYSDIDSVLVAKKEALYKSLSENYLQGKNSKIDIKNSIVKNEFSALLTQKIQRKFERELPNLKIDFAIVLNKYILYKNSKKADTIFCEKPFISNKLYGNLASLNNAFLVRNYVGTTNGTFENQDYSLLTEDSMYVSVIDWEMIILRRMTFILILSLLSILTLITLFVIAIKALIKQKKVSDVKTDFINNITHELKTPLATLGISTKILEQKNIRENDENFNAIVNTISRQNNRLQNLIDQVMANSLAENEIELQKEKIETEDFLLSIVNDFKITFPKINLKTDFQTQKTILVLDKFHLTTAFLNVLENAVKYGSKTITIKTRIIENQFSISIEDDGIGIEKNKQSLLFDKFYRVQQGNLHNTKGLGLGLYYVDQIVKAHQGSVKVVSDLGKGTEFTILLKV</sequence>
<evidence type="ECO:0000256" key="6">
    <source>
        <dbReference type="ARBA" id="ARBA00023012"/>
    </source>
</evidence>
<dbReference type="InterPro" id="IPR005467">
    <property type="entry name" value="His_kinase_dom"/>
</dbReference>
<accession>A0A1M7MJQ6</accession>
<name>A0A1M7MJQ6_9FLAO</name>
<dbReference type="InterPro" id="IPR036890">
    <property type="entry name" value="HATPase_C_sf"/>
</dbReference>
<dbReference type="Gene3D" id="3.30.565.10">
    <property type="entry name" value="Histidine kinase-like ATPase, C-terminal domain"/>
    <property type="match status" value="1"/>
</dbReference>
<dbReference type="Gene3D" id="1.10.287.130">
    <property type="match status" value="1"/>
</dbReference>
<dbReference type="SUPFAM" id="SSF55874">
    <property type="entry name" value="ATPase domain of HSP90 chaperone/DNA topoisomerase II/histidine kinase"/>
    <property type="match status" value="1"/>
</dbReference>
<dbReference type="GO" id="GO:0000155">
    <property type="term" value="F:phosphorelay sensor kinase activity"/>
    <property type="evidence" value="ECO:0007669"/>
    <property type="project" value="InterPro"/>
</dbReference>
<dbReference type="SUPFAM" id="SSF47384">
    <property type="entry name" value="Homodimeric domain of signal transducing histidine kinase"/>
    <property type="match status" value="1"/>
</dbReference>
<keyword evidence="7" id="KW-0472">Membrane</keyword>
<evidence type="ECO:0000313" key="9">
    <source>
        <dbReference type="EMBL" id="SHM91146.1"/>
    </source>
</evidence>
<evidence type="ECO:0000259" key="8">
    <source>
        <dbReference type="PROSITE" id="PS50109"/>
    </source>
</evidence>
<dbReference type="STRING" id="29534.SAMN05444366_4539"/>
<keyword evidence="7" id="KW-0812">Transmembrane</keyword>
<organism evidence="9 10">
    <name type="scientific">Flavobacterium saccharophilum</name>
    <dbReference type="NCBI Taxonomy" id="29534"/>
    <lineage>
        <taxon>Bacteria</taxon>
        <taxon>Pseudomonadati</taxon>
        <taxon>Bacteroidota</taxon>
        <taxon>Flavobacteriia</taxon>
        <taxon>Flavobacteriales</taxon>
        <taxon>Flavobacteriaceae</taxon>
        <taxon>Flavobacterium</taxon>
    </lineage>
</organism>
<dbReference type="PRINTS" id="PR00344">
    <property type="entry name" value="BCTRLSENSOR"/>
</dbReference>
<reference evidence="10" key="1">
    <citation type="submission" date="2016-11" db="EMBL/GenBank/DDBJ databases">
        <authorList>
            <person name="Varghese N."/>
            <person name="Submissions S."/>
        </authorList>
    </citation>
    <scope>NUCLEOTIDE SEQUENCE [LARGE SCALE GENOMIC DNA]</scope>
    <source>
        <strain evidence="10">DSM 1811</strain>
    </source>
</reference>
<evidence type="ECO:0000256" key="5">
    <source>
        <dbReference type="ARBA" id="ARBA00022777"/>
    </source>
</evidence>
<evidence type="ECO:0000256" key="4">
    <source>
        <dbReference type="ARBA" id="ARBA00022679"/>
    </source>
</evidence>
<dbReference type="CDD" id="cd00075">
    <property type="entry name" value="HATPase"/>
    <property type="match status" value="1"/>
</dbReference>
<dbReference type="InterPro" id="IPR036097">
    <property type="entry name" value="HisK_dim/P_sf"/>
</dbReference>
<dbReference type="GO" id="GO:0016036">
    <property type="term" value="P:cellular response to phosphate starvation"/>
    <property type="evidence" value="ECO:0007669"/>
    <property type="project" value="TreeGrafter"/>
</dbReference>
<feature type="transmembrane region" description="Helical" evidence="7">
    <location>
        <begin position="222"/>
        <end position="246"/>
    </location>
</feature>
<dbReference type="GO" id="GO:0004721">
    <property type="term" value="F:phosphoprotein phosphatase activity"/>
    <property type="evidence" value="ECO:0007669"/>
    <property type="project" value="TreeGrafter"/>
</dbReference>
<dbReference type="InterPro" id="IPR004358">
    <property type="entry name" value="Sig_transdc_His_kin-like_C"/>
</dbReference>
<evidence type="ECO:0000256" key="3">
    <source>
        <dbReference type="ARBA" id="ARBA00022553"/>
    </source>
</evidence>
<dbReference type="InterPro" id="IPR003661">
    <property type="entry name" value="HisK_dim/P_dom"/>
</dbReference>
<dbReference type="PANTHER" id="PTHR45453:SF1">
    <property type="entry name" value="PHOSPHATE REGULON SENSOR PROTEIN PHOR"/>
    <property type="match status" value="1"/>
</dbReference>
<dbReference type="InterPro" id="IPR050351">
    <property type="entry name" value="BphY/WalK/GraS-like"/>
</dbReference>
<keyword evidence="4" id="KW-0808">Transferase</keyword>
<comment type="catalytic activity">
    <reaction evidence="1">
        <text>ATP + protein L-histidine = ADP + protein N-phospho-L-histidine.</text>
        <dbReference type="EC" id="2.7.13.3"/>
    </reaction>
</comment>
<dbReference type="CDD" id="cd00082">
    <property type="entry name" value="HisKA"/>
    <property type="match status" value="1"/>
</dbReference>
<keyword evidence="6" id="KW-0902">Two-component regulatory system</keyword>
<dbReference type="PROSITE" id="PS50109">
    <property type="entry name" value="HIS_KIN"/>
    <property type="match status" value="1"/>
</dbReference>
<proteinExistence type="predicted"/>
<dbReference type="EC" id="2.7.13.3" evidence="2"/>
<dbReference type="InterPro" id="IPR003594">
    <property type="entry name" value="HATPase_dom"/>
</dbReference>
<dbReference type="SMART" id="SM00387">
    <property type="entry name" value="HATPase_c"/>
    <property type="match status" value="1"/>
</dbReference>
<gene>
    <name evidence="9" type="ORF">SAMN05444366_4539</name>
</gene>
<dbReference type="Pfam" id="PF00512">
    <property type="entry name" value="HisKA"/>
    <property type="match status" value="1"/>
</dbReference>
<dbReference type="PANTHER" id="PTHR45453">
    <property type="entry name" value="PHOSPHATE REGULON SENSOR PROTEIN PHOR"/>
    <property type="match status" value="1"/>
</dbReference>
<keyword evidence="5 9" id="KW-0418">Kinase</keyword>
<evidence type="ECO:0000313" key="10">
    <source>
        <dbReference type="Proteomes" id="UP000184121"/>
    </source>
</evidence>
<dbReference type="SMART" id="SM00388">
    <property type="entry name" value="HisKA"/>
    <property type="match status" value="1"/>
</dbReference>
<protein>
    <recommendedName>
        <fullName evidence="2">histidine kinase</fullName>
        <ecNumber evidence="2">2.7.13.3</ecNumber>
    </recommendedName>
</protein>
<keyword evidence="10" id="KW-1185">Reference proteome</keyword>
<keyword evidence="7" id="KW-1133">Transmembrane helix</keyword>
<evidence type="ECO:0000256" key="7">
    <source>
        <dbReference type="SAM" id="Phobius"/>
    </source>
</evidence>
<keyword evidence="3" id="KW-0597">Phosphoprotein</keyword>
<evidence type="ECO:0000256" key="1">
    <source>
        <dbReference type="ARBA" id="ARBA00000085"/>
    </source>
</evidence>
<evidence type="ECO:0000256" key="2">
    <source>
        <dbReference type="ARBA" id="ARBA00012438"/>
    </source>
</evidence>
<dbReference type="GO" id="GO:0005886">
    <property type="term" value="C:plasma membrane"/>
    <property type="evidence" value="ECO:0007669"/>
    <property type="project" value="TreeGrafter"/>
</dbReference>
<feature type="domain" description="Histidine kinase" evidence="8">
    <location>
        <begin position="261"/>
        <end position="473"/>
    </location>
</feature>
<dbReference type="AlphaFoldDB" id="A0A1M7MJQ6"/>
<dbReference type="EMBL" id="FRBY01000008">
    <property type="protein sequence ID" value="SHM91146.1"/>
    <property type="molecule type" value="Genomic_DNA"/>
</dbReference>
<dbReference type="Proteomes" id="UP000184121">
    <property type="component" value="Unassembled WGS sequence"/>
</dbReference>